<feature type="domain" description="UBC core" evidence="2">
    <location>
        <begin position="116"/>
        <end position="282"/>
    </location>
</feature>
<evidence type="ECO:0000313" key="3">
    <source>
        <dbReference type="EMBL" id="OEH77981.1"/>
    </source>
</evidence>
<sequence length="369" mass="40748">MVVASRRLACGALAAPKCQRGAAAKLSAREAYGRRIPAAANVPSGAEVVKAIEAPRVFTEACTDSDILGAAANTRRPLEGRFRVCKDTLETWRLVPVLLYRSLRLHLVRMQVQPIPQLPTLLLRWLTSQPPWLQEQQERRGTCATTSSLCLYEEIRPLDLGVIQRRRSFRFCLMARVFPANYPFAPPSISMVTPNGRFEVNTRLCTSFSDFHPELWNPSWKVETLLTGFVSFMLDERSSGSVGCINTSAEHRMRLARESAAACIANSTFRRLFPEFIERVRTAREASAVTQEACALNVAAADGQRHYRMSSRFFAGATSPVPSPYADQLASAGAAGVTSVRSIWRLTLAIACSAVLAVVFGLCASQRFF</sequence>
<evidence type="ECO:0000313" key="4">
    <source>
        <dbReference type="Proteomes" id="UP000095192"/>
    </source>
</evidence>
<evidence type="ECO:0000256" key="1">
    <source>
        <dbReference type="SAM" id="Phobius"/>
    </source>
</evidence>
<keyword evidence="4" id="KW-1185">Reference proteome</keyword>
<dbReference type="CDD" id="cd23799">
    <property type="entry name" value="UBCc_UBE2J"/>
    <property type="match status" value="1"/>
</dbReference>
<gene>
    <name evidence="3" type="ORF">cyc_06567</name>
</gene>
<protein>
    <submittedName>
        <fullName evidence="3">Ubiquitin-conjugating enzyme</fullName>
    </submittedName>
</protein>
<dbReference type="InParanoid" id="A0A1D3D3I6"/>
<dbReference type="VEuPathDB" id="ToxoDB:cyc_06567"/>
<keyword evidence="1" id="KW-0812">Transmembrane</keyword>
<dbReference type="SMART" id="SM00212">
    <property type="entry name" value="UBCc"/>
    <property type="match status" value="1"/>
</dbReference>
<keyword evidence="1" id="KW-1133">Transmembrane helix</keyword>
<dbReference type="InterPro" id="IPR000608">
    <property type="entry name" value="UBC"/>
</dbReference>
<reference evidence="3 4" key="1">
    <citation type="journal article" date="2016" name="BMC Genomics">
        <title>Comparative genomics reveals Cyclospora cayetanensis possesses coccidia-like metabolism and invasion components but unique surface antigens.</title>
        <authorList>
            <person name="Liu S."/>
            <person name="Wang L."/>
            <person name="Zheng H."/>
            <person name="Xu Z."/>
            <person name="Roellig D.M."/>
            <person name="Li N."/>
            <person name="Frace M.A."/>
            <person name="Tang K."/>
            <person name="Arrowood M.J."/>
            <person name="Moss D.M."/>
            <person name="Zhang L."/>
            <person name="Feng Y."/>
            <person name="Xiao L."/>
        </authorList>
    </citation>
    <scope>NUCLEOTIDE SEQUENCE [LARGE SCALE GENOMIC DNA]</scope>
    <source>
        <strain evidence="3 4">CHN_HEN01</strain>
    </source>
</reference>
<evidence type="ECO:0000259" key="2">
    <source>
        <dbReference type="PROSITE" id="PS50127"/>
    </source>
</evidence>
<feature type="transmembrane region" description="Helical" evidence="1">
    <location>
        <begin position="343"/>
        <end position="364"/>
    </location>
</feature>
<organism evidence="3 4">
    <name type="scientific">Cyclospora cayetanensis</name>
    <dbReference type="NCBI Taxonomy" id="88456"/>
    <lineage>
        <taxon>Eukaryota</taxon>
        <taxon>Sar</taxon>
        <taxon>Alveolata</taxon>
        <taxon>Apicomplexa</taxon>
        <taxon>Conoidasida</taxon>
        <taxon>Coccidia</taxon>
        <taxon>Eucoccidiorida</taxon>
        <taxon>Eimeriorina</taxon>
        <taxon>Eimeriidae</taxon>
        <taxon>Cyclospora</taxon>
    </lineage>
</organism>
<dbReference type="Gene3D" id="3.10.110.10">
    <property type="entry name" value="Ubiquitin Conjugating Enzyme"/>
    <property type="match status" value="1"/>
</dbReference>
<dbReference type="AlphaFoldDB" id="A0A1D3D3I6"/>
<dbReference type="InterPro" id="IPR016135">
    <property type="entry name" value="UBQ-conjugating_enzyme/RWD"/>
</dbReference>
<dbReference type="EMBL" id="JROU02000911">
    <property type="protein sequence ID" value="OEH77981.1"/>
    <property type="molecule type" value="Genomic_DNA"/>
</dbReference>
<dbReference type="SUPFAM" id="SSF54495">
    <property type="entry name" value="UBC-like"/>
    <property type="match status" value="1"/>
</dbReference>
<proteinExistence type="predicted"/>
<keyword evidence="1" id="KW-0472">Membrane</keyword>
<dbReference type="Proteomes" id="UP000095192">
    <property type="component" value="Unassembled WGS sequence"/>
</dbReference>
<dbReference type="VEuPathDB" id="ToxoDB:LOC34618744"/>
<dbReference type="PROSITE" id="PS50127">
    <property type="entry name" value="UBC_2"/>
    <property type="match status" value="1"/>
</dbReference>
<accession>A0A1D3D3I6</accession>
<comment type="caution">
    <text evidence="3">The sequence shown here is derived from an EMBL/GenBank/DDBJ whole genome shotgun (WGS) entry which is preliminary data.</text>
</comment>
<name>A0A1D3D3I6_9EIME</name>